<dbReference type="PIRSF" id="PIRSF031644">
    <property type="entry name" value="UCP031644"/>
    <property type="match status" value="1"/>
</dbReference>
<gene>
    <name evidence="2" type="ORF">HMPREF0381_2699</name>
</gene>
<dbReference type="Pfam" id="PF06445">
    <property type="entry name" value="GyrI-like"/>
    <property type="match status" value="1"/>
</dbReference>
<proteinExistence type="predicted"/>
<feature type="domain" description="GyrI-like small molecule binding" evidence="1">
    <location>
        <begin position="36"/>
        <end position="217"/>
    </location>
</feature>
<evidence type="ECO:0000259" key="1">
    <source>
        <dbReference type="Pfam" id="PF06445"/>
    </source>
</evidence>
<dbReference type="SUPFAM" id="SSF55136">
    <property type="entry name" value="Probable bacterial effector-binding domain"/>
    <property type="match status" value="1"/>
</dbReference>
<organism evidence="2 3">
    <name type="scientific">Lachnoanaerobaculum saburreum DSM 3986</name>
    <dbReference type="NCBI Taxonomy" id="887325"/>
    <lineage>
        <taxon>Bacteria</taxon>
        <taxon>Bacillati</taxon>
        <taxon>Bacillota</taxon>
        <taxon>Clostridia</taxon>
        <taxon>Lachnospirales</taxon>
        <taxon>Lachnospiraceae</taxon>
        <taxon>Lachnoanaerobaculum</taxon>
    </lineage>
</organism>
<dbReference type="Gene3D" id="3.20.80.10">
    <property type="entry name" value="Regulatory factor, effector binding domain"/>
    <property type="match status" value="1"/>
</dbReference>
<dbReference type="eggNOG" id="COG4832">
    <property type="taxonomic scope" value="Bacteria"/>
</dbReference>
<accession>E6LRW4</accession>
<evidence type="ECO:0000313" key="2">
    <source>
        <dbReference type="EMBL" id="EFU75341.1"/>
    </source>
</evidence>
<dbReference type="EMBL" id="AEPW01000106">
    <property type="protein sequence ID" value="EFU75341.1"/>
    <property type="molecule type" value="Genomic_DNA"/>
</dbReference>
<evidence type="ECO:0000313" key="3">
    <source>
        <dbReference type="Proteomes" id="UP000003434"/>
    </source>
</evidence>
<reference evidence="2 3" key="1">
    <citation type="submission" date="2010-12" db="EMBL/GenBank/DDBJ databases">
        <authorList>
            <person name="Muzny D."/>
            <person name="Qin X."/>
            <person name="Deng J."/>
            <person name="Jiang H."/>
            <person name="Liu Y."/>
            <person name="Qu J."/>
            <person name="Song X.-Z."/>
            <person name="Zhang L."/>
            <person name="Thornton R."/>
            <person name="Coyle M."/>
            <person name="Francisco L."/>
            <person name="Jackson L."/>
            <person name="Javaid M."/>
            <person name="Korchina V."/>
            <person name="Kovar C."/>
            <person name="Mata R."/>
            <person name="Mathew T."/>
            <person name="Ngo R."/>
            <person name="Nguyen L."/>
            <person name="Nguyen N."/>
            <person name="Okwuonu G."/>
            <person name="Ongeri F."/>
            <person name="Pham C."/>
            <person name="Simmons D."/>
            <person name="Wilczek-Boney K."/>
            <person name="Hale W."/>
            <person name="Jakkamsetti A."/>
            <person name="Pham P."/>
            <person name="Ruth R."/>
            <person name="San Lucas F."/>
            <person name="Warren J."/>
            <person name="Zhang J."/>
            <person name="Zhao Z."/>
            <person name="Zhou C."/>
            <person name="Zhu D."/>
            <person name="Lee S."/>
            <person name="Bess C."/>
            <person name="Blankenburg K."/>
            <person name="Forbes L."/>
            <person name="Fu Q."/>
            <person name="Gubbala S."/>
            <person name="Hirani K."/>
            <person name="Jayaseelan J.C."/>
            <person name="Lara F."/>
            <person name="Munidasa M."/>
            <person name="Palculict T."/>
            <person name="Patil S."/>
            <person name="Pu L.-L."/>
            <person name="Saada N."/>
            <person name="Tang L."/>
            <person name="Weissenberger G."/>
            <person name="Zhu Y."/>
            <person name="Hemphill L."/>
            <person name="Shang Y."/>
            <person name="Youmans B."/>
            <person name="Ayvaz T."/>
            <person name="Ross M."/>
            <person name="Santibanez J."/>
            <person name="Aqrawi P."/>
            <person name="Gross S."/>
            <person name="Joshi V."/>
            <person name="Fowler G."/>
            <person name="Nazareth L."/>
            <person name="Reid J."/>
            <person name="Worley K."/>
            <person name="Petrosino J."/>
            <person name="Highlander S."/>
            <person name="Gibbs R."/>
        </authorList>
    </citation>
    <scope>NUCLEOTIDE SEQUENCE [LARGE SCALE GENOMIC DNA]</scope>
    <source>
        <strain evidence="2 3">DSM 3986</strain>
    </source>
</reference>
<name>E6LRW4_9FIRM</name>
<comment type="caution">
    <text evidence="2">The sequence shown here is derived from an EMBL/GenBank/DDBJ whole genome shotgun (WGS) entry which is preliminary data.</text>
</comment>
<dbReference type="InterPro" id="IPR011256">
    <property type="entry name" value="Reg_factor_effector_dom_sf"/>
</dbReference>
<sequence>MMSGFLMYNKNKNTRRIKMKYEWRKQEKDLYAPKQKPVIVDVPKQKFIIINGEGNPNESDFSDRISALYSLAYAIKMLFKNMSKTKADNEITDFTVYPLEGIWEKADGEGFDKDKLKYRLMIKQPDFITGDVFTEAFNNVKKKKPNILYDEISFEEIEDGKSIQILHIGSYDNEPESFEMIDKLANESNLTRTSDYHREIYLTSKAVTEKQKTILRYMV</sequence>
<dbReference type="AlphaFoldDB" id="E6LRW4"/>
<dbReference type="Proteomes" id="UP000003434">
    <property type="component" value="Unassembled WGS sequence"/>
</dbReference>
<dbReference type="HOGENOM" id="CLU_083625_0_0_9"/>
<dbReference type="InterPro" id="IPR029442">
    <property type="entry name" value="GyrI-like"/>
</dbReference>
<dbReference type="InterPro" id="IPR008319">
    <property type="entry name" value="GyrI-like_CCH_Lin2189-like"/>
</dbReference>
<protein>
    <recommendedName>
        <fullName evidence="1">GyrI-like small molecule binding domain-containing protein</fullName>
    </recommendedName>
</protein>